<keyword evidence="1" id="KW-0472">Membrane</keyword>
<reference evidence="2" key="1">
    <citation type="journal article" date="2008" name="BMC Genomics">
        <title>A conifer genomics resource of 200,000 spruce (Picea spp.) ESTs and 6,464 high-quality, sequence-finished full-length cDNAs for Sitka spruce (Picea sitchensis).</title>
        <authorList>
            <person name="Ralph S.G."/>
            <person name="Chun H.J."/>
            <person name="Kolosova N."/>
            <person name="Cooper D."/>
            <person name="Oddy C."/>
            <person name="Ritland C.E."/>
            <person name="Kirkpatrick R."/>
            <person name="Moore R."/>
            <person name="Barber S."/>
            <person name="Holt R.A."/>
            <person name="Jones S.J."/>
            <person name="Marra M.A."/>
            <person name="Douglas C.J."/>
            <person name="Ritland K."/>
            <person name="Bohlmann J."/>
        </authorList>
    </citation>
    <scope>NUCLEOTIDE SEQUENCE</scope>
    <source>
        <tissue evidence="2">Green portion of the leader tissue</tissue>
    </source>
</reference>
<feature type="transmembrane region" description="Helical" evidence="1">
    <location>
        <begin position="97"/>
        <end position="116"/>
    </location>
</feature>
<keyword evidence="1" id="KW-0812">Transmembrane</keyword>
<organism evidence="2">
    <name type="scientific">Picea sitchensis</name>
    <name type="common">Sitka spruce</name>
    <name type="synonym">Pinus sitchensis</name>
    <dbReference type="NCBI Taxonomy" id="3332"/>
    <lineage>
        <taxon>Eukaryota</taxon>
        <taxon>Viridiplantae</taxon>
        <taxon>Streptophyta</taxon>
        <taxon>Embryophyta</taxon>
        <taxon>Tracheophyta</taxon>
        <taxon>Spermatophyta</taxon>
        <taxon>Pinopsida</taxon>
        <taxon>Pinidae</taxon>
        <taxon>Conifers I</taxon>
        <taxon>Pinales</taxon>
        <taxon>Pinaceae</taxon>
        <taxon>Picea</taxon>
    </lineage>
</organism>
<keyword evidence="1" id="KW-1133">Transmembrane helix</keyword>
<accession>A9NSR7</accession>
<protein>
    <submittedName>
        <fullName evidence="2">Uncharacterized protein</fullName>
    </submittedName>
</protein>
<dbReference type="EMBL" id="EF084359">
    <property type="protein sequence ID" value="ABK23678.1"/>
    <property type="molecule type" value="mRNA"/>
</dbReference>
<proteinExistence type="evidence at transcript level"/>
<evidence type="ECO:0000313" key="2">
    <source>
        <dbReference type="EMBL" id="ABK23678.1"/>
    </source>
</evidence>
<evidence type="ECO:0000256" key="1">
    <source>
        <dbReference type="SAM" id="Phobius"/>
    </source>
</evidence>
<sequence length="148" mass="16807">MCNVCYSSKLALSRPIGLITFARWEDGNEGPSTHLSCRSPGLGLDSETSSLICISNLAEFSNFFGTETIRQNKIDFKSSCLLQTALLPSLPGIRAHFWQLFLVFLLTACEPLYVIIHTGMRADRNHFFTCLRFDGKMNRCFCKNFIYF</sequence>
<dbReference type="AlphaFoldDB" id="A9NSR7"/>
<name>A9NSR7_PICSI</name>